<reference evidence="3" key="1">
    <citation type="submission" date="2019-03" db="EMBL/GenBank/DDBJ databases">
        <authorList>
            <person name="Danneels B."/>
        </authorList>
    </citation>
    <scope>NUCLEOTIDE SEQUENCE</scope>
</reference>
<protein>
    <submittedName>
        <fullName evidence="3">Uncharacterized protein</fullName>
    </submittedName>
</protein>
<evidence type="ECO:0000313" key="2">
    <source>
        <dbReference type="EMBL" id="VFR74018.1"/>
    </source>
</evidence>
<evidence type="ECO:0000313" key="3">
    <source>
        <dbReference type="EMBL" id="VFR90822.1"/>
    </source>
</evidence>
<dbReference type="EMBL" id="CAADIN010000019">
    <property type="protein sequence ID" value="VFR90822.1"/>
    <property type="molecule type" value="Genomic_DNA"/>
</dbReference>
<gene>
    <name evidence="2" type="ORF">ISE1_2310</name>
    <name evidence="3" type="ORF">ISE2_2346</name>
</gene>
<feature type="region of interest" description="Disordered" evidence="1">
    <location>
        <begin position="31"/>
        <end position="73"/>
    </location>
</feature>
<sequence>MVGFVWPLAASSRRAHEQDTREKGICRAVTSFLPPGRPKAKTAPLGGSKPEAQRGGFFSAGPPQGKSPDASTVRQLARICTQYRVR</sequence>
<name>A0A484UWS8_9ZZZZ</name>
<evidence type="ECO:0000256" key="1">
    <source>
        <dbReference type="SAM" id="MobiDB-lite"/>
    </source>
</evidence>
<dbReference type="AlphaFoldDB" id="A0A484UWS8"/>
<accession>A0A484UWS8</accession>
<proteinExistence type="predicted"/>
<organism evidence="3">
    <name type="scientific">plant metagenome</name>
    <dbReference type="NCBI Taxonomy" id="1297885"/>
    <lineage>
        <taxon>unclassified sequences</taxon>
        <taxon>metagenomes</taxon>
        <taxon>organismal metagenomes</taxon>
    </lineage>
</organism>
<dbReference type="EMBL" id="CAADIM010000012">
    <property type="protein sequence ID" value="VFR74018.1"/>
    <property type="molecule type" value="Genomic_DNA"/>
</dbReference>